<dbReference type="Proteomes" id="UP000827976">
    <property type="component" value="Chromosome 8"/>
</dbReference>
<comment type="caution">
    <text evidence="1">The sequence shown here is derived from an EMBL/GenBank/DDBJ whole genome shotgun (WGS) entry which is preliminary data.</text>
</comment>
<keyword evidence="2" id="KW-1185">Reference proteome</keyword>
<dbReference type="EMBL" id="CM037018">
    <property type="protein sequence ID" value="KAH7674308.1"/>
    <property type="molecule type" value="Genomic_DNA"/>
</dbReference>
<reference evidence="2" key="1">
    <citation type="journal article" date="2022" name="Nat. Commun.">
        <title>Chromosome evolution and the genetic basis of agronomically important traits in greater yam.</title>
        <authorList>
            <person name="Bredeson J.V."/>
            <person name="Lyons J.B."/>
            <person name="Oniyinde I.O."/>
            <person name="Okereke N.R."/>
            <person name="Kolade O."/>
            <person name="Nnabue I."/>
            <person name="Nwadili C.O."/>
            <person name="Hribova E."/>
            <person name="Parker M."/>
            <person name="Nwogha J."/>
            <person name="Shu S."/>
            <person name="Carlson J."/>
            <person name="Kariba R."/>
            <person name="Muthemba S."/>
            <person name="Knop K."/>
            <person name="Barton G.J."/>
            <person name="Sherwood A.V."/>
            <person name="Lopez-Montes A."/>
            <person name="Asiedu R."/>
            <person name="Jamnadass R."/>
            <person name="Muchugi A."/>
            <person name="Goodstein D."/>
            <person name="Egesi C.N."/>
            <person name="Featherston J."/>
            <person name="Asfaw A."/>
            <person name="Simpson G.G."/>
            <person name="Dolezel J."/>
            <person name="Hendre P.S."/>
            <person name="Van Deynze A."/>
            <person name="Kumar P.L."/>
            <person name="Obidiegwu J.E."/>
            <person name="Bhattacharjee R."/>
            <person name="Rokhsar D.S."/>
        </authorList>
    </citation>
    <scope>NUCLEOTIDE SEQUENCE [LARGE SCALE GENOMIC DNA]</scope>
    <source>
        <strain evidence="2">cv. TDa95/00328</strain>
    </source>
</reference>
<evidence type="ECO:0000313" key="2">
    <source>
        <dbReference type="Proteomes" id="UP000827976"/>
    </source>
</evidence>
<organism evidence="1 2">
    <name type="scientific">Dioscorea alata</name>
    <name type="common">Purple yam</name>
    <dbReference type="NCBI Taxonomy" id="55571"/>
    <lineage>
        <taxon>Eukaryota</taxon>
        <taxon>Viridiplantae</taxon>
        <taxon>Streptophyta</taxon>
        <taxon>Embryophyta</taxon>
        <taxon>Tracheophyta</taxon>
        <taxon>Spermatophyta</taxon>
        <taxon>Magnoliopsida</taxon>
        <taxon>Liliopsida</taxon>
        <taxon>Dioscoreales</taxon>
        <taxon>Dioscoreaceae</taxon>
        <taxon>Dioscorea</taxon>
    </lineage>
</organism>
<proteinExistence type="predicted"/>
<gene>
    <name evidence="1" type="ORF">IHE45_08G064900</name>
</gene>
<sequence length="917" mass="105043">MAKSIIKLMLEKLEKLLFKEEQILQGGSFTIFDEVKYELESIRASLRQADAGDFNEEASNWVNHVREIVFDVEDILDDLLLDFDHRHSTPLLCGVIPSVKHLKARRHIGGQIKDILVKLRGLLMRRDQLDANSIDYETPANRSIYRFHDSPLAPLFVEEVELVGIDKPKDELVSWLMDAELNMKVLSVVGMGGVGKSTLVRKVYDDERVKGWFKSHAWVTVTQSFSIEELLRNIIFQLFEERKEPLPGKVDIMEEIQLIEILHRYLRDKRYIVIFDDVWHSHAWESLHFAFPNNHCGSRIFITTRINHVGNSFISTSPGCTYPLEPLSPHDSWMLFCKKVFQSCPGGICPPELQSLSQDIVSMCGGLPLVIAAIGGLLLRKEKTVTEWKNLRDNLHSELPKNQELEHIMKILLLSYNDLPHYLKSCFLYFSMFPRNSLIKRITLIRLWIAEGFVQTKNDGVTLENLALEYLNELIDRSMVQVAEMYPYGRISSCRVHDLIQEIIILKSEEENFSSSLSRHNKQTDTKIRRLSFFGASEDTLQDKSCSNLRALIVFGPNALNSASVISTFSSCFRFLRVMDLEGAPIDKFPIDFAHLHNLRYLSLRNTKISKLSASLGKLSNLQTLDLKGTYITELPKSILKLKNLRHLLAYLRYTGRQLPFYSTSGVKVPQGIGSLSQLQKLTYLEANQDSVVVRELGNLTQLKRLGIVKLRTEDGRNLCSSVEKLIALRSFSVTSISKDDLLDLHFLPSPPPNLQRLYLRGSLGRLPHWVSSLKEVVRMRLLWSNLPEDSLKALQNLPNLVELTLIHAYDGKQLCCDRGFEKLKSLELVELDNLTSVIVEGSMPNLQNLCIRSCYKLEQVPTGIEQLHNLKELHLQTMPDAFVAKLRRHTGADRQKIIHIPMIRCHDDQDRVYEEL</sequence>
<name>A0ACB7VJ71_DIOAL</name>
<accession>A0ACB7VJ71</accession>
<protein>
    <submittedName>
        <fullName evidence="1">Disease resistance protein RPM1 protein</fullName>
    </submittedName>
</protein>
<evidence type="ECO:0000313" key="1">
    <source>
        <dbReference type="EMBL" id="KAH7674308.1"/>
    </source>
</evidence>